<evidence type="ECO:0000256" key="1">
    <source>
        <dbReference type="SAM" id="MobiDB-lite"/>
    </source>
</evidence>
<gene>
    <name evidence="2" type="ORF">D5F01_LYC09787</name>
</gene>
<dbReference type="Proteomes" id="UP000424527">
    <property type="component" value="Unassembled WGS sequence"/>
</dbReference>
<dbReference type="AlphaFoldDB" id="A0A6G0ILK3"/>
<evidence type="ECO:0000313" key="2">
    <source>
        <dbReference type="EMBL" id="KAE8292418.1"/>
    </source>
</evidence>
<name>A0A6G0ILK3_LARCR</name>
<sequence length="182" mass="20380">MEKTAGEESPDFSPLRGRQRECDIVTINRMAEMEFRRLLNLVNMQQFMINCLIDELDSLRSLLEIYLADTNDADTNDAATTDTATTDSDTSDAATTDSDTSDAETSDTDSSSQPTQCEQQENVVADQQDAEEEKGAAAPPESEEQQHVKGEGRVKKMRSYLSDLFNPHAFNKWEKLENDDVD</sequence>
<feature type="compositionally biased region" description="Polar residues" evidence="1">
    <location>
        <begin position="113"/>
        <end position="122"/>
    </location>
</feature>
<feature type="compositionally biased region" description="Basic and acidic residues" evidence="1">
    <location>
        <begin position="144"/>
        <end position="153"/>
    </location>
</feature>
<protein>
    <submittedName>
        <fullName evidence="2">Uncharacterized protein</fullName>
    </submittedName>
</protein>
<dbReference type="EMBL" id="REGW02000009">
    <property type="protein sequence ID" value="KAE8292418.1"/>
    <property type="molecule type" value="Genomic_DNA"/>
</dbReference>
<organism evidence="2 3">
    <name type="scientific">Larimichthys crocea</name>
    <name type="common">Large yellow croaker</name>
    <name type="synonym">Pseudosciaena crocea</name>
    <dbReference type="NCBI Taxonomy" id="215358"/>
    <lineage>
        <taxon>Eukaryota</taxon>
        <taxon>Metazoa</taxon>
        <taxon>Chordata</taxon>
        <taxon>Craniata</taxon>
        <taxon>Vertebrata</taxon>
        <taxon>Euteleostomi</taxon>
        <taxon>Actinopterygii</taxon>
        <taxon>Neopterygii</taxon>
        <taxon>Teleostei</taxon>
        <taxon>Neoteleostei</taxon>
        <taxon>Acanthomorphata</taxon>
        <taxon>Eupercaria</taxon>
        <taxon>Sciaenidae</taxon>
        <taxon>Larimichthys</taxon>
    </lineage>
</organism>
<evidence type="ECO:0000313" key="3">
    <source>
        <dbReference type="Proteomes" id="UP000424527"/>
    </source>
</evidence>
<feature type="compositionally biased region" description="Low complexity" evidence="1">
    <location>
        <begin position="76"/>
        <end position="98"/>
    </location>
</feature>
<comment type="caution">
    <text evidence="2">The sequence shown here is derived from an EMBL/GenBank/DDBJ whole genome shotgun (WGS) entry which is preliminary data.</text>
</comment>
<feature type="region of interest" description="Disordered" evidence="1">
    <location>
        <begin position="73"/>
        <end position="153"/>
    </location>
</feature>
<accession>A0A6G0ILK3</accession>
<reference evidence="2 3" key="1">
    <citation type="submission" date="2019-07" db="EMBL/GenBank/DDBJ databases">
        <title>Chromosome genome assembly for large yellow croaker.</title>
        <authorList>
            <person name="Xiao S."/>
        </authorList>
    </citation>
    <scope>NUCLEOTIDE SEQUENCE [LARGE SCALE GENOMIC DNA]</scope>
    <source>
        <strain evidence="2">JMULYC20181020</strain>
        <tissue evidence="2">Muscle</tissue>
    </source>
</reference>
<keyword evidence="3" id="KW-1185">Reference proteome</keyword>
<proteinExistence type="predicted"/>